<reference evidence="1 2" key="1">
    <citation type="journal article" date="2015" name="Genome Biol.">
        <title>Comparative genomics of Steinernema reveals deeply conserved gene regulatory networks.</title>
        <authorList>
            <person name="Dillman A.R."/>
            <person name="Macchietto M."/>
            <person name="Porter C.F."/>
            <person name="Rogers A."/>
            <person name="Williams B."/>
            <person name="Antoshechkin I."/>
            <person name="Lee M.M."/>
            <person name="Goodwin Z."/>
            <person name="Lu X."/>
            <person name="Lewis E.E."/>
            <person name="Goodrich-Blair H."/>
            <person name="Stock S.P."/>
            <person name="Adams B.J."/>
            <person name="Sternberg P.W."/>
            <person name="Mortazavi A."/>
        </authorList>
    </citation>
    <scope>NUCLEOTIDE SEQUENCE [LARGE SCALE GENOMIC DNA]</scope>
    <source>
        <strain evidence="1 2">ALL</strain>
    </source>
</reference>
<keyword evidence="2" id="KW-1185">Reference proteome</keyword>
<name>A0A4U8UJH8_STECR</name>
<dbReference type="EMBL" id="AZBU02000001">
    <property type="protein sequence ID" value="TMS32886.1"/>
    <property type="molecule type" value="Genomic_DNA"/>
</dbReference>
<sequence>MAKTIDLRPAANGGEWETPPVRSVALSMGIVSCVAAVDRNTFISGLSCAHLKATITIRPPGGGLLAICTTPLSSKQKMIKKLMRQSPTFPLNYMKQIYLDGAETSPAGHYRHPLLSDRRLQSREILQLKDPTASNKSAAQLACHEYEKYSSRIALIYRTLQMSKRSTNLGTSSPQNESAGT</sequence>
<evidence type="ECO:0000313" key="1">
    <source>
        <dbReference type="EMBL" id="TMS32886.1"/>
    </source>
</evidence>
<proteinExistence type="predicted"/>
<dbReference type="AlphaFoldDB" id="A0A4U8UJH8"/>
<reference evidence="1 2" key="2">
    <citation type="journal article" date="2019" name="G3 (Bethesda)">
        <title>Hybrid Assembly of the Genome of the Entomopathogenic Nematode Steinernema carpocapsae Identifies the X-Chromosome.</title>
        <authorList>
            <person name="Serra L."/>
            <person name="Macchietto M."/>
            <person name="Macias-Munoz A."/>
            <person name="McGill C.J."/>
            <person name="Rodriguez I.M."/>
            <person name="Rodriguez B."/>
            <person name="Murad R."/>
            <person name="Mortazavi A."/>
        </authorList>
    </citation>
    <scope>NUCLEOTIDE SEQUENCE [LARGE SCALE GENOMIC DNA]</scope>
    <source>
        <strain evidence="1 2">ALL</strain>
    </source>
</reference>
<evidence type="ECO:0000313" key="2">
    <source>
        <dbReference type="Proteomes" id="UP000298663"/>
    </source>
</evidence>
<accession>A0A4U8UJH8</accession>
<protein>
    <submittedName>
        <fullName evidence="1">Uncharacterized protein</fullName>
    </submittedName>
</protein>
<dbReference type="PROSITE" id="PS51257">
    <property type="entry name" value="PROKAR_LIPOPROTEIN"/>
    <property type="match status" value="1"/>
</dbReference>
<comment type="caution">
    <text evidence="1">The sequence shown here is derived from an EMBL/GenBank/DDBJ whole genome shotgun (WGS) entry which is preliminary data.</text>
</comment>
<dbReference type="Proteomes" id="UP000298663">
    <property type="component" value="Unassembled WGS sequence"/>
</dbReference>
<gene>
    <name evidence="1" type="ORF">L596_000680</name>
</gene>
<organism evidence="1 2">
    <name type="scientific">Steinernema carpocapsae</name>
    <name type="common">Entomopathogenic nematode</name>
    <dbReference type="NCBI Taxonomy" id="34508"/>
    <lineage>
        <taxon>Eukaryota</taxon>
        <taxon>Metazoa</taxon>
        <taxon>Ecdysozoa</taxon>
        <taxon>Nematoda</taxon>
        <taxon>Chromadorea</taxon>
        <taxon>Rhabditida</taxon>
        <taxon>Tylenchina</taxon>
        <taxon>Panagrolaimomorpha</taxon>
        <taxon>Strongyloidoidea</taxon>
        <taxon>Steinernematidae</taxon>
        <taxon>Steinernema</taxon>
    </lineage>
</organism>